<accession>A0ABQ8AMT5</accession>
<feature type="compositionally biased region" description="Basic and acidic residues" evidence="1">
    <location>
        <begin position="289"/>
        <end position="300"/>
    </location>
</feature>
<dbReference type="PANTHER" id="PTHR33144">
    <property type="entry name" value="OS10G0409366 PROTEIN-RELATED"/>
    <property type="match status" value="1"/>
</dbReference>
<feature type="compositionally biased region" description="Polar residues" evidence="1">
    <location>
        <begin position="360"/>
        <end position="370"/>
    </location>
</feature>
<keyword evidence="3" id="KW-1185">Reference proteome</keyword>
<sequence>MYQRIDSESNSVSEVFLGGMHFFNLRVIKRITAANVIVSVCSICKCEATRCKSCLKTSILIWEITTFGQVMERNSTPLVRVLERIIQRREEEMWENPTWNAHEDHYQRRISGQCSTGWLNDEDNTILQTFMMLNCDTFAPYERMFEEYMTLSVSDITPAVMQKAKDTKFAEWCKDYINDATQFYTFPMWMLDFVQGPRRSNCDQACFISYPRVRQQSVHDWWACAKNFPRGIRETSEIALTAWQDDRRDQVAESSLLRVETHVVDDVSDYDIAPVNPPNDEYVSDGDVEADRDSDDDKKTNSLPSCHRRKQLSSPIRRLVVSDSKPRRLSFPSALKMTSRRGQGTSPPMPPGATGVAATGQASSSRSNSYPQMSLNAMFNAPARISQPHLHPDKLNGALWFSIDPSVNAFIRATWQAYYMGPWKSWRSVPDERRDSWWQTFVQNFYWEQQFNDLVYALWKKETWTSIGERISTKKRKNKQPKYINENDWTTLMEYWATEPAKKKSKDAAKSRKSDPLGKGVYKHNAGPVGFARIEYNMTVETGELPSYTDLVRRTHAKKDGTFGDYRAEELVTQAGSPQSPSATSAPSRILLNQAYLKNAKGKRRHVYGLGSAEYREHPPSARVPASLARNLELELRVSGLEKSLQSVTADVSAVKADVGAVKEDVATMKEDFAATRAAITELIQSLRPQANPQQQPPSTQAQDPSTQA</sequence>
<dbReference type="EMBL" id="JAGKQM010000013">
    <property type="protein sequence ID" value="KAH0893421.1"/>
    <property type="molecule type" value="Genomic_DNA"/>
</dbReference>
<dbReference type="Pfam" id="PF03004">
    <property type="entry name" value="Transposase_24"/>
    <property type="match status" value="1"/>
</dbReference>
<reference evidence="2 3" key="1">
    <citation type="submission" date="2021-05" db="EMBL/GenBank/DDBJ databases">
        <title>Genome Assembly of Synthetic Allotetraploid Brassica napus Reveals Homoeologous Exchanges between Subgenomes.</title>
        <authorList>
            <person name="Davis J.T."/>
        </authorList>
    </citation>
    <scope>NUCLEOTIDE SEQUENCE [LARGE SCALE GENOMIC DNA]</scope>
    <source>
        <strain evidence="3">cv. Da-Ae</strain>
        <tissue evidence="2">Seedling</tissue>
    </source>
</reference>
<name>A0ABQ8AMT5_BRANA</name>
<dbReference type="InterPro" id="IPR004252">
    <property type="entry name" value="Probable_transposase_24"/>
</dbReference>
<evidence type="ECO:0000256" key="1">
    <source>
        <dbReference type="SAM" id="MobiDB-lite"/>
    </source>
</evidence>
<evidence type="ECO:0000313" key="2">
    <source>
        <dbReference type="EMBL" id="KAH0893421.1"/>
    </source>
</evidence>
<organism evidence="2 3">
    <name type="scientific">Brassica napus</name>
    <name type="common">Rape</name>
    <dbReference type="NCBI Taxonomy" id="3708"/>
    <lineage>
        <taxon>Eukaryota</taxon>
        <taxon>Viridiplantae</taxon>
        <taxon>Streptophyta</taxon>
        <taxon>Embryophyta</taxon>
        <taxon>Tracheophyta</taxon>
        <taxon>Spermatophyta</taxon>
        <taxon>Magnoliopsida</taxon>
        <taxon>eudicotyledons</taxon>
        <taxon>Gunneridae</taxon>
        <taxon>Pentapetalae</taxon>
        <taxon>rosids</taxon>
        <taxon>malvids</taxon>
        <taxon>Brassicales</taxon>
        <taxon>Brassicaceae</taxon>
        <taxon>Brassiceae</taxon>
        <taxon>Brassica</taxon>
    </lineage>
</organism>
<gene>
    <name evidence="2" type="ORF">HID58_055850</name>
</gene>
<protein>
    <submittedName>
        <fullName evidence="2">Uncharacterized protein</fullName>
    </submittedName>
</protein>
<feature type="region of interest" description="Disordered" evidence="1">
    <location>
        <begin position="269"/>
        <end position="370"/>
    </location>
</feature>
<proteinExistence type="predicted"/>
<comment type="caution">
    <text evidence="2">The sequence shown here is derived from an EMBL/GenBank/DDBJ whole genome shotgun (WGS) entry which is preliminary data.</text>
</comment>
<dbReference type="PANTHER" id="PTHR33144:SF25">
    <property type="entry name" value="DUF4216 DOMAIN-CONTAINING PROTEIN"/>
    <property type="match status" value="1"/>
</dbReference>
<evidence type="ECO:0000313" key="3">
    <source>
        <dbReference type="Proteomes" id="UP000824890"/>
    </source>
</evidence>
<feature type="region of interest" description="Disordered" evidence="1">
    <location>
        <begin position="686"/>
        <end position="709"/>
    </location>
</feature>
<dbReference type="Proteomes" id="UP000824890">
    <property type="component" value="Unassembled WGS sequence"/>
</dbReference>
<dbReference type="Gene3D" id="1.20.5.190">
    <property type="match status" value="1"/>
</dbReference>